<evidence type="ECO:0000313" key="4">
    <source>
        <dbReference type="Proteomes" id="UP000621500"/>
    </source>
</evidence>
<gene>
    <name evidence="3" type="ORF">Pma05_02230</name>
</gene>
<dbReference type="RefSeq" id="WP_203855327.1">
    <property type="nucleotide sequence ID" value="NZ_BAAAZQ010000003.1"/>
</dbReference>
<dbReference type="Gene3D" id="3.40.30.10">
    <property type="entry name" value="Glutaredoxin"/>
    <property type="match status" value="1"/>
</dbReference>
<feature type="domain" description="Thioredoxin" evidence="2">
    <location>
        <begin position="56"/>
        <end position="194"/>
    </location>
</feature>
<dbReference type="Proteomes" id="UP000621500">
    <property type="component" value="Unassembled WGS sequence"/>
</dbReference>
<organism evidence="3 4">
    <name type="scientific">Plantactinospora mayteni</name>
    <dbReference type="NCBI Taxonomy" id="566021"/>
    <lineage>
        <taxon>Bacteria</taxon>
        <taxon>Bacillati</taxon>
        <taxon>Actinomycetota</taxon>
        <taxon>Actinomycetes</taxon>
        <taxon>Micromonosporales</taxon>
        <taxon>Micromonosporaceae</taxon>
        <taxon>Plantactinospora</taxon>
    </lineage>
</organism>
<dbReference type="PANTHER" id="PTHR42852:SF13">
    <property type="entry name" value="PROTEIN DIPZ"/>
    <property type="match status" value="1"/>
</dbReference>
<keyword evidence="1" id="KW-0732">Signal</keyword>
<comment type="caution">
    <text evidence="3">The sequence shown here is derived from an EMBL/GenBank/DDBJ whole genome shotgun (WGS) entry which is preliminary data.</text>
</comment>
<dbReference type="PANTHER" id="PTHR42852">
    <property type="entry name" value="THIOL:DISULFIDE INTERCHANGE PROTEIN DSBE"/>
    <property type="match status" value="1"/>
</dbReference>
<dbReference type="EMBL" id="BONX01000002">
    <property type="protein sequence ID" value="GIG93650.1"/>
    <property type="molecule type" value="Genomic_DNA"/>
</dbReference>
<dbReference type="PROSITE" id="PS51352">
    <property type="entry name" value="THIOREDOXIN_2"/>
    <property type="match status" value="1"/>
</dbReference>
<accession>A0ABQ4EG74</accession>
<dbReference type="SUPFAM" id="SSF52833">
    <property type="entry name" value="Thioredoxin-like"/>
    <property type="match status" value="1"/>
</dbReference>
<dbReference type="InterPro" id="IPR013766">
    <property type="entry name" value="Thioredoxin_domain"/>
</dbReference>
<proteinExistence type="predicted"/>
<sequence>MRRRRLAAVVGIAALVALVAAGCTGDGADPEPTPVAGGAAVLPGPVPADLALRPAPTDLPAAPKVTGTLTDGSPLATAELWADRPVVLTFFSSWCNTCVERQDGLSELARSHRDRVVFVGVAGEDEPDALQEYLRQHRVEYPVLVDADQRVARAYAVREPPAVVLVAKGGTLLRGWPGGVDAATLDSMLRKLVLAP</sequence>
<reference evidence="3 4" key="1">
    <citation type="submission" date="2021-01" db="EMBL/GenBank/DDBJ databases">
        <title>Whole genome shotgun sequence of Plantactinospora mayteni NBRC 109088.</title>
        <authorList>
            <person name="Komaki H."/>
            <person name="Tamura T."/>
        </authorList>
    </citation>
    <scope>NUCLEOTIDE SEQUENCE [LARGE SCALE GENOMIC DNA]</scope>
    <source>
        <strain evidence="3 4">NBRC 109088</strain>
    </source>
</reference>
<dbReference type="CDD" id="cd02966">
    <property type="entry name" value="TlpA_like_family"/>
    <property type="match status" value="1"/>
</dbReference>
<dbReference type="InterPro" id="IPR000866">
    <property type="entry name" value="AhpC/TSA"/>
</dbReference>
<evidence type="ECO:0000256" key="1">
    <source>
        <dbReference type="SAM" id="SignalP"/>
    </source>
</evidence>
<feature type="chain" id="PRO_5045237708" evidence="1">
    <location>
        <begin position="29"/>
        <end position="196"/>
    </location>
</feature>
<evidence type="ECO:0000313" key="3">
    <source>
        <dbReference type="EMBL" id="GIG93650.1"/>
    </source>
</evidence>
<keyword evidence="4" id="KW-1185">Reference proteome</keyword>
<dbReference type="InterPro" id="IPR036249">
    <property type="entry name" value="Thioredoxin-like_sf"/>
</dbReference>
<dbReference type="InterPro" id="IPR050553">
    <property type="entry name" value="Thioredoxin_ResA/DsbE_sf"/>
</dbReference>
<dbReference type="Pfam" id="PF00578">
    <property type="entry name" value="AhpC-TSA"/>
    <property type="match status" value="1"/>
</dbReference>
<protein>
    <submittedName>
        <fullName evidence="3">Thioredoxin</fullName>
    </submittedName>
</protein>
<feature type="signal peptide" evidence="1">
    <location>
        <begin position="1"/>
        <end position="28"/>
    </location>
</feature>
<name>A0ABQ4EG74_9ACTN</name>
<evidence type="ECO:0000259" key="2">
    <source>
        <dbReference type="PROSITE" id="PS51352"/>
    </source>
</evidence>
<dbReference type="PROSITE" id="PS51257">
    <property type="entry name" value="PROKAR_LIPOPROTEIN"/>
    <property type="match status" value="1"/>
</dbReference>